<evidence type="ECO:0000313" key="2">
    <source>
        <dbReference type="EMBL" id="CAE0131466.1"/>
    </source>
</evidence>
<protein>
    <submittedName>
        <fullName evidence="2">Uncharacterized protein</fullName>
    </submittedName>
</protein>
<evidence type="ECO:0000256" key="1">
    <source>
        <dbReference type="SAM" id="MobiDB-lite"/>
    </source>
</evidence>
<gene>
    <name evidence="2" type="ORF">HERI1096_LOCUS28695</name>
</gene>
<organism evidence="2">
    <name type="scientific">Haptolina ericina</name>
    <dbReference type="NCBI Taxonomy" id="156174"/>
    <lineage>
        <taxon>Eukaryota</taxon>
        <taxon>Haptista</taxon>
        <taxon>Haptophyta</taxon>
        <taxon>Prymnesiophyceae</taxon>
        <taxon>Prymnesiales</taxon>
        <taxon>Prymnesiaceae</taxon>
        <taxon>Haptolina</taxon>
    </lineage>
</organism>
<feature type="compositionally biased region" description="Basic residues" evidence="1">
    <location>
        <begin position="12"/>
        <end position="24"/>
    </location>
</feature>
<feature type="compositionally biased region" description="Low complexity" evidence="1">
    <location>
        <begin position="36"/>
        <end position="47"/>
    </location>
</feature>
<dbReference type="EMBL" id="HBHX01051953">
    <property type="protein sequence ID" value="CAE0131466.1"/>
    <property type="molecule type" value="Transcribed_RNA"/>
</dbReference>
<feature type="region of interest" description="Disordered" evidence="1">
    <location>
        <begin position="1"/>
        <end position="72"/>
    </location>
</feature>
<name>A0A7S3F7D4_9EUKA</name>
<reference evidence="2" key="1">
    <citation type="submission" date="2021-01" db="EMBL/GenBank/DDBJ databases">
        <authorList>
            <person name="Corre E."/>
            <person name="Pelletier E."/>
            <person name="Niang G."/>
            <person name="Scheremetjew M."/>
            <person name="Finn R."/>
            <person name="Kale V."/>
            <person name="Holt S."/>
            <person name="Cochrane G."/>
            <person name="Meng A."/>
            <person name="Brown T."/>
            <person name="Cohen L."/>
        </authorList>
    </citation>
    <scope>NUCLEOTIDE SEQUENCE</scope>
    <source>
        <strain evidence="2">CCMP281</strain>
    </source>
</reference>
<proteinExistence type="predicted"/>
<sequence length="207" mass="23813">MPRDKGGIGRMGGKHKKKAPKKPRKAGEGAPKRAVKAPAAAKAAAPALKKRQQPPPPPAAEPVTDTIRPPRRSRIRKVRFVVDRPQKVRRYPYRWTWGGKWQRATIRRRQFEPDEPSWVQLDAFRAHLWGLRVAKHVARGCVGGEWTRSYDRDTAWAKTASHRSWCPDHLPDPMLRDGRWRCDAAEYPWAREMYYGGTSVFRHPDAN</sequence>
<dbReference type="AlphaFoldDB" id="A0A7S3F7D4"/>
<accession>A0A7S3F7D4</accession>